<feature type="transmembrane region" description="Helical" evidence="2">
    <location>
        <begin position="431"/>
        <end position="449"/>
    </location>
</feature>
<feature type="region of interest" description="Disordered" evidence="1">
    <location>
        <begin position="1"/>
        <end position="21"/>
    </location>
</feature>
<dbReference type="AlphaFoldDB" id="A0A8K0H2E0"/>
<feature type="transmembrane region" description="Helical" evidence="2">
    <location>
        <begin position="365"/>
        <end position="384"/>
    </location>
</feature>
<dbReference type="Pfam" id="PF24938">
    <property type="entry name" value="DUF7755"/>
    <property type="match status" value="1"/>
</dbReference>
<keyword evidence="2" id="KW-0472">Membrane</keyword>
<protein>
    <recommendedName>
        <fullName evidence="3">DUF7755 domain-containing protein</fullName>
    </recommendedName>
</protein>
<name>A0A8K0H2E0_9ROSA</name>
<dbReference type="InterPro" id="IPR056657">
    <property type="entry name" value="DUF7755"/>
</dbReference>
<evidence type="ECO:0000256" key="2">
    <source>
        <dbReference type="SAM" id="Phobius"/>
    </source>
</evidence>
<feature type="transmembrane region" description="Helical" evidence="2">
    <location>
        <begin position="469"/>
        <end position="488"/>
    </location>
</feature>
<reference evidence="4" key="1">
    <citation type="submission" date="2020-03" db="EMBL/GenBank/DDBJ databases">
        <title>A high-quality chromosome-level genome assembly of a woody plant with both climbing and erect habits, Rhamnella rubrinervis.</title>
        <authorList>
            <person name="Lu Z."/>
            <person name="Yang Y."/>
            <person name="Zhu X."/>
            <person name="Sun Y."/>
        </authorList>
    </citation>
    <scope>NUCLEOTIDE SEQUENCE</scope>
    <source>
        <strain evidence="4">BYM</strain>
        <tissue evidence="4">Leaf</tissue>
    </source>
</reference>
<keyword evidence="5" id="KW-1185">Reference proteome</keyword>
<feature type="domain" description="DUF7755" evidence="3">
    <location>
        <begin position="177"/>
        <end position="323"/>
    </location>
</feature>
<keyword evidence="2" id="KW-0812">Transmembrane</keyword>
<comment type="caution">
    <text evidence="4">The sequence shown here is derived from an EMBL/GenBank/DDBJ whole genome shotgun (WGS) entry which is preliminary data.</text>
</comment>
<dbReference type="Proteomes" id="UP000796880">
    <property type="component" value="Unassembled WGS sequence"/>
</dbReference>
<evidence type="ECO:0000313" key="5">
    <source>
        <dbReference type="Proteomes" id="UP000796880"/>
    </source>
</evidence>
<evidence type="ECO:0000313" key="4">
    <source>
        <dbReference type="EMBL" id="KAF3444415.1"/>
    </source>
</evidence>
<evidence type="ECO:0000256" key="1">
    <source>
        <dbReference type="SAM" id="MobiDB-lite"/>
    </source>
</evidence>
<proteinExistence type="predicted"/>
<keyword evidence="2" id="KW-1133">Transmembrane helix</keyword>
<evidence type="ECO:0000259" key="3">
    <source>
        <dbReference type="Pfam" id="PF24938"/>
    </source>
</evidence>
<dbReference type="OrthoDB" id="2018869at2759"/>
<feature type="transmembrane region" description="Helical" evidence="2">
    <location>
        <begin position="390"/>
        <end position="410"/>
    </location>
</feature>
<dbReference type="PANTHER" id="PTHR36330:SF2">
    <property type="entry name" value="LIPASE_LIPOOXYGENASE, PLAT_LH2 FAMILY PROTEIN"/>
    <property type="match status" value="1"/>
</dbReference>
<gene>
    <name evidence="4" type="ORF">FNV43_RR14107</name>
</gene>
<dbReference type="EMBL" id="VOIH02000006">
    <property type="protein sequence ID" value="KAF3444415.1"/>
    <property type="molecule type" value="Genomic_DNA"/>
</dbReference>
<accession>A0A8K0H2E0</accession>
<sequence>MEAEKPSYQMLQQKGKRGKEDEGRITMNCLEFLLIHNPMKLKKLTGNCKRSTTPILQGHEHTLMLDEAYKVFMRDDLRRKYDTSMASVPLRHAISATPQNLVGRKNGNPDSVFHIRRSFSQTRRHRLPLIWFKQIDYQDFQGYAKPSRLLPATGVNLCSDTLVRKIFTSFSDKESRSLYMVKLGTSNVFGSSLSDLNAGILLCLINENGDAILQRISASLITDYPTGSKNDTLHFQRGCLDELTFEGPNLGRVAAIWVGLESGQWRLGSVSLTVISRIQTSLEEQDEDELQYFGFKYEFEVEDILLGEGSENFMVELRPCHVTEVSGADPSTLFNKSLSESTSLANQGISNEESMREYADLKLSLLLYDSLLIFMGTSVASFWAGEHAAFAFLIGGISGFLYLLLLQRSVDGLPATASNSQNTGIIDQIFGGYKGPIFSVALAIGFVLFTVKYSSGDPSSPTVFAPKDIILGMIGFLACKVAVVLAAFKPLKLQ</sequence>
<organism evidence="4 5">
    <name type="scientific">Rhamnella rubrinervis</name>
    <dbReference type="NCBI Taxonomy" id="2594499"/>
    <lineage>
        <taxon>Eukaryota</taxon>
        <taxon>Viridiplantae</taxon>
        <taxon>Streptophyta</taxon>
        <taxon>Embryophyta</taxon>
        <taxon>Tracheophyta</taxon>
        <taxon>Spermatophyta</taxon>
        <taxon>Magnoliopsida</taxon>
        <taxon>eudicotyledons</taxon>
        <taxon>Gunneridae</taxon>
        <taxon>Pentapetalae</taxon>
        <taxon>rosids</taxon>
        <taxon>fabids</taxon>
        <taxon>Rosales</taxon>
        <taxon>Rhamnaceae</taxon>
        <taxon>rhamnoid group</taxon>
        <taxon>Rhamneae</taxon>
        <taxon>Rhamnella</taxon>
    </lineage>
</organism>
<dbReference type="PANTHER" id="PTHR36330">
    <property type="entry name" value="LIPASE/LIPOOXYGENASE, PLAT/LH2 FAMILY PROTEIN"/>
    <property type="match status" value="1"/>
</dbReference>